<evidence type="ECO:0000256" key="1">
    <source>
        <dbReference type="SAM" id="Phobius"/>
    </source>
</evidence>
<evidence type="ECO:0000313" key="3">
    <source>
        <dbReference type="Proteomes" id="UP001233999"/>
    </source>
</evidence>
<name>A0AAD8ACA0_DIPPU</name>
<dbReference type="AlphaFoldDB" id="A0AAD8ACA0"/>
<proteinExistence type="predicted"/>
<comment type="caution">
    <text evidence="2">The sequence shown here is derived from an EMBL/GenBank/DDBJ whole genome shotgun (WGS) entry which is preliminary data.</text>
</comment>
<reference evidence="2" key="1">
    <citation type="journal article" date="2023" name="IScience">
        <title>Live-bearing cockroach genome reveals convergent evolutionary mechanisms linked to viviparity in insects and beyond.</title>
        <authorList>
            <person name="Fouks B."/>
            <person name="Harrison M.C."/>
            <person name="Mikhailova A.A."/>
            <person name="Marchal E."/>
            <person name="English S."/>
            <person name="Carruthers M."/>
            <person name="Jennings E.C."/>
            <person name="Chiamaka E.L."/>
            <person name="Frigard R.A."/>
            <person name="Pippel M."/>
            <person name="Attardo G.M."/>
            <person name="Benoit J.B."/>
            <person name="Bornberg-Bauer E."/>
            <person name="Tobe S.S."/>
        </authorList>
    </citation>
    <scope>NUCLEOTIDE SEQUENCE</scope>
    <source>
        <strain evidence="2">Stay&amp;Tobe</strain>
    </source>
</reference>
<keyword evidence="1" id="KW-0472">Membrane</keyword>
<sequence>MTFLFSSSSSSSSSSFVSTVLLRTLVSVITYAHYSFCFHLLIFSCVPQLFSTILVSE</sequence>
<keyword evidence="1" id="KW-0812">Transmembrane</keyword>
<dbReference type="Proteomes" id="UP001233999">
    <property type="component" value="Unassembled WGS sequence"/>
</dbReference>
<keyword evidence="1" id="KW-1133">Transmembrane helix</keyword>
<dbReference type="EMBL" id="JASPKZ010001989">
    <property type="protein sequence ID" value="KAJ9596421.1"/>
    <property type="molecule type" value="Genomic_DNA"/>
</dbReference>
<feature type="non-terminal residue" evidence="2">
    <location>
        <position position="1"/>
    </location>
</feature>
<reference evidence="2" key="2">
    <citation type="submission" date="2023-05" db="EMBL/GenBank/DDBJ databases">
        <authorList>
            <person name="Fouks B."/>
        </authorList>
    </citation>
    <scope>NUCLEOTIDE SEQUENCE</scope>
    <source>
        <strain evidence="2">Stay&amp;Tobe</strain>
        <tissue evidence="2">Testes</tissue>
    </source>
</reference>
<gene>
    <name evidence="2" type="ORF">L9F63_012539</name>
</gene>
<organism evidence="2 3">
    <name type="scientific">Diploptera punctata</name>
    <name type="common">Pacific beetle cockroach</name>
    <dbReference type="NCBI Taxonomy" id="6984"/>
    <lineage>
        <taxon>Eukaryota</taxon>
        <taxon>Metazoa</taxon>
        <taxon>Ecdysozoa</taxon>
        <taxon>Arthropoda</taxon>
        <taxon>Hexapoda</taxon>
        <taxon>Insecta</taxon>
        <taxon>Pterygota</taxon>
        <taxon>Neoptera</taxon>
        <taxon>Polyneoptera</taxon>
        <taxon>Dictyoptera</taxon>
        <taxon>Blattodea</taxon>
        <taxon>Blaberoidea</taxon>
        <taxon>Blaberidae</taxon>
        <taxon>Diplopterinae</taxon>
        <taxon>Diploptera</taxon>
    </lineage>
</organism>
<keyword evidence="3" id="KW-1185">Reference proteome</keyword>
<feature type="transmembrane region" description="Helical" evidence="1">
    <location>
        <begin position="31"/>
        <end position="55"/>
    </location>
</feature>
<evidence type="ECO:0000313" key="2">
    <source>
        <dbReference type="EMBL" id="KAJ9596421.1"/>
    </source>
</evidence>
<protein>
    <submittedName>
        <fullName evidence="2">Uncharacterized protein</fullName>
    </submittedName>
</protein>
<accession>A0AAD8ACA0</accession>